<evidence type="ECO:0000259" key="1">
    <source>
        <dbReference type="PROSITE" id="PS50093"/>
    </source>
</evidence>
<dbReference type="SUPFAM" id="SSF49299">
    <property type="entry name" value="PKD domain"/>
    <property type="match status" value="1"/>
</dbReference>
<dbReference type="eggNOG" id="ENOG5033QYG">
    <property type="taxonomic scope" value="Bacteria"/>
</dbReference>
<accession>E6SMZ7</accession>
<feature type="domain" description="PKD" evidence="1">
    <location>
        <begin position="76"/>
        <end position="115"/>
    </location>
</feature>
<name>E6SMZ7_BACT6</name>
<dbReference type="InterPro" id="IPR013783">
    <property type="entry name" value="Ig-like_fold"/>
</dbReference>
<dbReference type="STRING" id="693979.Bache_1666"/>
<organism evidence="2 3">
    <name type="scientific">Bacteroides helcogenes (strain ATCC 35417 / DSM 20613 / JCM 6297 / CCUG 15421 / P 36-108)</name>
    <dbReference type="NCBI Taxonomy" id="693979"/>
    <lineage>
        <taxon>Bacteria</taxon>
        <taxon>Pseudomonadati</taxon>
        <taxon>Bacteroidota</taxon>
        <taxon>Bacteroidia</taxon>
        <taxon>Bacteroidales</taxon>
        <taxon>Bacteroidaceae</taxon>
        <taxon>Bacteroides</taxon>
    </lineage>
</organism>
<dbReference type="PROSITE" id="PS51257">
    <property type="entry name" value="PROKAR_LIPOPROTEIN"/>
    <property type="match status" value="1"/>
</dbReference>
<dbReference type="KEGG" id="bhl:Bache_1666"/>
<gene>
    <name evidence="2" type="ordered locus">Bache_1666</name>
</gene>
<dbReference type="EMBL" id="CP002352">
    <property type="protein sequence ID" value="ADV43666.1"/>
    <property type="molecule type" value="Genomic_DNA"/>
</dbReference>
<dbReference type="Gene3D" id="2.60.40.10">
    <property type="entry name" value="Immunoglobulins"/>
    <property type="match status" value="1"/>
</dbReference>
<evidence type="ECO:0000313" key="2">
    <source>
        <dbReference type="EMBL" id="ADV43666.1"/>
    </source>
</evidence>
<reference evidence="2 3" key="2">
    <citation type="journal article" date="2011" name="Stand. Genomic Sci.">
        <title>Complete genome sequence of Bacteroides helcogenes type strain (P 36-108).</title>
        <authorList>
            <person name="Pati A."/>
            <person name="Gronow S."/>
            <person name="Zeytun A."/>
            <person name="Lapidus A."/>
            <person name="Nolan M."/>
            <person name="Hammon N."/>
            <person name="Deshpande S."/>
            <person name="Cheng J.F."/>
            <person name="Tapia R."/>
            <person name="Han C."/>
            <person name="Goodwin L."/>
            <person name="Pitluck S."/>
            <person name="Liolios K."/>
            <person name="Pagani I."/>
            <person name="Ivanova N."/>
            <person name="Mavromatis K."/>
            <person name="Chen A."/>
            <person name="Palaniappan K."/>
            <person name="Land M."/>
            <person name="Hauser L."/>
            <person name="Chang Y.J."/>
            <person name="Jeffries C.D."/>
            <person name="Detter J.C."/>
            <person name="Brambilla E."/>
            <person name="Rohde M."/>
            <person name="Goker M."/>
            <person name="Woyke T."/>
            <person name="Bristow J."/>
            <person name="Eisen J.A."/>
            <person name="Markowitz V."/>
            <person name="Hugenholtz P."/>
            <person name="Kyrpides N.C."/>
            <person name="Klenk H.P."/>
            <person name="Lucas S."/>
        </authorList>
    </citation>
    <scope>NUCLEOTIDE SEQUENCE [LARGE SCALE GENOMIC DNA]</scope>
    <source>
        <strain evidence="3">ATCC 35417 / DSM 20613 / JCM 6297 / CCUG 15421 / P 36-108</strain>
    </source>
</reference>
<dbReference type="RefSeq" id="WP_013547260.1">
    <property type="nucleotide sequence ID" value="NC_014933.1"/>
</dbReference>
<evidence type="ECO:0000313" key="3">
    <source>
        <dbReference type="Proteomes" id="UP000008630"/>
    </source>
</evidence>
<sequence length="486" mass="54042">MKLEIMKKSYLNILWALVFPFMLGSCSEEDYSDADINNISTLDGMENAVSVSVDQATNVVTFTVDESTLKGNYPAWTFGTGATDAATSSTKSTLTKAYSKRGDYTVTFQLGNKNGLSKGVITKTFHIEKNLIPSAIISSLTKETLYWNFMANGHFGCGESNPSLENYGLDWWSCAANGKGDTGMYDDTFTFKTEQTSGTLIEGTYEYNPGIDGLIYVNAGVTFEPFGAFNPNDGNDYDAKASKQTSTWKLYYDDADVLWLEFAPKTQVGFVANEGVWNTPKFRVLELTDKKIAMVADNGSIAWKYVFCPKDQNEVDDIGAEKYADAIVGSWMWNYTVDGHFGCGETVDNPLGWWSCGSKGKDGFGMYDDKMTFTEDSYTFDPGEEGTIFCNKGCTYDPTLTNDKDDYVAKVKDGEVLKTTYQIVVEGGNHYLVLPAKTIFSYMPADEVYDSPKFLIKRISKDKSIMELASIQSGISWLYQLKRTDK</sequence>
<protein>
    <recommendedName>
        <fullName evidence="1">PKD domain-containing protein</fullName>
    </recommendedName>
</protein>
<dbReference type="Proteomes" id="UP000008630">
    <property type="component" value="Chromosome"/>
</dbReference>
<reference key="1">
    <citation type="submission" date="2010-11" db="EMBL/GenBank/DDBJ databases">
        <title>The complete genome of Bacteroides helcogenes P 36-108.</title>
        <authorList>
            <consortium name="US DOE Joint Genome Institute (JGI-PGF)"/>
            <person name="Lucas S."/>
            <person name="Copeland A."/>
            <person name="Lapidus A."/>
            <person name="Bruce D."/>
            <person name="Goodwin L."/>
            <person name="Pitluck S."/>
            <person name="Kyrpides N."/>
            <person name="Mavromatis K."/>
            <person name="Ivanova N."/>
            <person name="Zeytun A."/>
            <person name="Brettin T."/>
            <person name="Detter J.C."/>
            <person name="Tapia R."/>
            <person name="Han C."/>
            <person name="Land M."/>
            <person name="Hauser L."/>
            <person name="Markowitz V."/>
            <person name="Cheng J.-F."/>
            <person name="Hugenholtz P."/>
            <person name="Woyke T."/>
            <person name="Wu D."/>
            <person name="Gronow S."/>
            <person name="Wellnitz S."/>
            <person name="Brambilla E."/>
            <person name="Klenk H.-P."/>
            <person name="Eisen J.A."/>
        </authorList>
    </citation>
    <scope>NUCLEOTIDE SEQUENCE</scope>
    <source>
        <strain>P 36-108</strain>
    </source>
</reference>
<dbReference type="InterPro" id="IPR000601">
    <property type="entry name" value="PKD_dom"/>
</dbReference>
<proteinExistence type="predicted"/>
<dbReference type="InterPro" id="IPR035986">
    <property type="entry name" value="PKD_dom_sf"/>
</dbReference>
<dbReference type="AlphaFoldDB" id="E6SMZ7"/>
<dbReference type="HOGENOM" id="CLU_019603_0_0_10"/>
<keyword evidence="3" id="KW-1185">Reference proteome</keyword>
<dbReference type="PROSITE" id="PS50093">
    <property type="entry name" value="PKD"/>
    <property type="match status" value="1"/>
</dbReference>